<feature type="signal peptide" evidence="2">
    <location>
        <begin position="1"/>
        <end position="26"/>
    </location>
</feature>
<evidence type="ECO:0000256" key="1">
    <source>
        <dbReference type="SAM" id="MobiDB-lite"/>
    </source>
</evidence>
<organism evidence="3 4">
    <name type="scientific">Pelomonas nitida</name>
    <dbReference type="NCBI Taxonomy" id="3299027"/>
    <lineage>
        <taxon>Bacteria</taxon>
        <taxon>Pseudomonadati</taxon>
        <taxon>Pseudomonadota</taxon>
        <taxon>Betaproteobacteria</taxon>
        <taxon>Burkholderiales</taxon>
        <taxon>Sphaerotilaceae</taxon>
        <taxon>Roseateles</taxon>
    </lineage>
</organism>
<sequence>MNMLAPLRRVAAAAAALLLAAPLSMAWSMSPKVPTKAPPKAPPPAPRCSFTAQPDAQGQVVLHFTLRNDGASELRLLRWGSPFEGGWFGRFVRVHAGSNELPFQGAMRKRGEPAASDYLLLPAGQQLESTLTLNEAFVLPAAGSLKIGAAWRWHDVMTEDSPPRPRSTHQGLDQDCGEATLTR</sequence>
<gene>
    <name evidence="3" type="ORF">ACG00X_13280</name>
</gene>
<dbReference type="Proteomes" id="UP001606305">
    <property type="component" value="Unassembled WGS sequence"/>
</dbReference>
<feature type="chain" id="PRO_5046913552" description="Copper chaperone PCu(A)C" evidence="2">
    <location>
        <begin position="27"/>
        <end position="183"/>
    </location>
</feature>
<reference evidence="3 4" key="1">
    <citation type="submission" date="2024-09" db="EMBL/GenBank/DDBJ databases">
        <title>Novel species of the genus Pelomonas and Roseateles isolated from streams.</title>
        <authorList>
            <person name="Lu H."/>
        </authorList>
    </citation>
    <scope>NUCLEOTIDE SEQUENCE [LARGE SCALE GENOMIC DNA]</scope>
    <source>
        <strain evidence="3 4">BYS96W</strain>
    </source>
</reference>
<evidence type="ECO:0008006" key="5">
    <source>
        <dbReference type="Google" id="ProtNLM"/>
    </source>
</evidence>
<accession>A0ABW7G7B0</accession>
<evidence type="ECO:0000256" key="2">
    <source>
        <dbReference type="SAM" id="SignalP"/>
    </source>
</evidence>
<comment type="caution">
    <text evidence="3">The sequence shown here is derived from an EMBL/GenBank/DDBJ whole genome shotgun (WGS) entry which is preliminary data.</text>
</comment>
<dbReference type="RefSeq" id="WP_394488663.1">
    <property type="nucleotide sequence ID" value="NZ_JBIGIA010000009.1"/>
</dbReference>
<protein>
    <recommendedName>
        <fullName evidence="5">Copper chaperone PCu(A)C</fullName>
    </recommendedName>
</protein>
<evidence type="ECO:0000313" key="3">
    <source>
        <dbReference type="EMBL" id="MFG6457808.1"/>
    </source>
</evidence>
<feature type="region of interest" description="Disordered" evidence="1">
    <location>
        <begin position="158"/>
        <end position="183"/>
    </location>
</feature>
<evidence type="ECO:0000313" key="4">
    <source>
        <dbReference type="Proteomes" id="UP001606305"/>
    </source>
</evidence>
<dbReference type="Gene3D" id="2.60.40.2970">
    <property type="match status" value="1"/>
</dbReference>
<keyword evidence="4" id="KW-1185">Reference proteome</keyword>
<dbReference type="EMBL" id="JBIGIA010000009">
    <property type="protein sequence ID" value="MFG6457808.1"/>
    <property type="molecule type" value="Genomic_DNA"/>
</dbReference>
<keyword evidence="2" id="KW-0732">Signal</keyword>
<proteinExistence type="predicted"/>
<name>A0ABW7G7B0_9BURK</name>